<sequence length="100" mass="11020">MKIASLKSSYSLIAVRITTNEMNNNNNESLYSTLGRRDKNIFGPRYLSKRPGKALNDVEFPVDTTKCSVFVHIAASYAYAAGCAESRSASQLWTYPGAGY</sequence>
<evidence type="ECO:0000313" key="1">
    <source>
        <dbReference type="EMBL" id="KAK9891643.1"/>
    </source>
</evidence>
<dbReference type="Proteomes" id="UP001431783">
    <property type="component" value="Unassembled WGS sequence"/>
</dbReference>
<gene>
    <name evidence="1" type="ORF">WA026_015608</name>
</gene>
<name>A0AAW1VDN5_9CUCU</name>
<accession>A0AAW1VDN5</accession>
<comment type="caution">
    <text evidence="1">The sequence shown here is derived from an EMBL/GenBank/DDBJ whole genome shotgun (WGS) entry which is preliminary data.</text>
</comment>
<protein>
    <submittedName>
        <fullName evidence="1">Uncharacterized protein</fullName>
    </submittedName>
</protein>
<dbReference type="EMBL" id="JARQZJ010000129">
    <property type="protein sequence ID" value="KAK9891643.1"/>
    <property type="molecule type" value="Genomic_DNA"/>
</dbReference>
<evidence type="ECO:0000313" key="2">
    <source>
        <dbReference type="Proteomes" id="UP001431783"/>
    </source>
</evidence>
<reference evidence="1 2" key="1">
    <citation type="submission" date="2023-03" db="EMBL/GenBank/DDBJ databases">
        <title>Genome insight into feeding habits of ladybird beetles.</title>
        <authorList>
            <person name="Li H.-S."/>
            <person name="Huang Y.-H."/>
            <person name="Pang H."/>
        </authorList>
    </citation>
    <scope>NUCLEOTIDE SEQUENCE [LARGE SCALE GENOMIC DNA]</scope>
    <source>
        <strain evidence="1">SYSU_2023b</strain>
        <tissue evidence="1">Whole body</tissue>
    </source>
</reference>
<proteinExistence type="predicted"/>
<dbReference type="AlphaFoldDB" id="A0AAW1VDN5"/>
<organism evidence="1 2">
    <name type="scientific">Henosepilachna vigintioctopunctata</name>
    <dbReference type="NCBI Taxonomy" id="420089"/>
    <lineage>
        <taxon>Eukaryota</taxon>
        <taxon>Metazoa</taxon>
        <taxon>Ecdysozoa</taxon>
        <taxon>Arthropoda</taxon>
        <taxon>Hexapoda</taxon>
        <taxon>Insecta</taxon>
        <taxon>Pterygota</taxon>
        <taxon>Neoptera</taxon>
        <taxon>Endopterygota</taxon>
        <taxon>Coleoptera</taxon>
        <taxon>Polyphaga</taxon>
        <taxon>Cucujiformia</taxon>
        <taxon>Coccinelloidea</taxon>
        <taxon>Coccinellidae</taxon>
        <taxon>Epilachninae</taxon>
        <taxon>Epilachnini</taxon>
        <taxon>Henosepilachna</taxon>
    </lineage>
</organism>
<keyword evidence="2" id="KW-1185">Reference proteome</keyword>